<reference evidence="6" key="1">
    <citation type="submission" date="2019-06" db="EMBL/GenBank/DDBJ databases">
        <authorList>
            <consortium name="Wellcome Sanger Institute Data Sharing"/>
        </authorList>
    </citation>
    <scope>NUCLEOTIDE SEQUENCE [LARGE SCALE GENOMIC DNA]</scope>
</reference>
<evidence type="ECO:0000256" key="2">
    <source>
        <dbReference type="ARBA" id="ARBA00022884"/>
    </source>
</evidence>
<dbReference type="InterPro" id="IPR035979">
    <property type="entry name" value="RBD_domain_sf"/>
</dbReference>
<keyword evidence="2 4" id="KW-0694">RNA-binding</keyword>
<dbReference type="SMART" id="SM00360">
    <property type="entry name" value="RRM"/>
    <property type="match status" value="1"/>
</dbReference>
<evidence type="ECO:0000313" key="6">
    <source>
        <dbReference type="Ensembl" id="ENSSORP00005056565.1"/>
    </source>
</evidence>
<comment type="subcellular location">
    <subcellularLocation>
        <location evidence="1">Nucleus</location>
    </subcellularLocation>
</comment>
<proteinExistence type="predicted"/>
<organism evidence="6 7">
    <name type="scientific">Sphaeramia orbicularis</name>
    <name type="common">orbiculate cardinalfish</name>
    <dbReference type="NCBI Taxonomy" id="375764"/>
    <lineage>
        <taxon>Eukaryota</taxon>
        <taxon>Metazoa</taxon>
        <taxon>Chordata</taxon>
        <taxon>Craniata</taxon>
        <taxon>Vertebrata</taxon>
        <taxon>Euteleostomi</taxon>
        <taxon>Actinopterygii</taxon>
        <taxon>Neopterygii</taxon>
        <taxon>Teleostei</taxon>
        <taxon>Neoteleostei</taxon>
        <taxon>Acanthomorphata</taxon>
        <taxon>Gobiaria</taxon>
        <taxon>Kurtiformes</taxon>
        <taxon>Apogonoidei</taxon>
        <taxon>Apogonidae</taxon>
        <taxon>Apogoninae</taxon>
        <taxon>Sphaeramia</taxon>
    </lineage>
</organism>
<evidence type="ECO:0000259" key="5">
    <source>
        <dbReference type="PROSITE" id="PS50102"/>
    </source>
</evidence>
<evidence type="ECO:0000256" key="1">
    <source>
        <dbReference type="ARBA" id="ARBA00004123"/>
    </source>
</evidence>
<dbReference type="PROSITE" id="PS50102">
    <property type="entry name" value="RRM"/>
    <property type="match status" value="1"/>
</dbReference>
<dbReference type="InterPro" id="IPR012677">
    <property type="entry name" value="Nucleotide-bd_a/b_plait_sf"/>
</dbReference>
<feature type="domain" description="RRM" evidence="5">
    <location>
        <begin position="4"/>
        <end position="74"/>
    </location>
</feature>
<reference evidence="6" key="3">
    <citation type="submission" date="2025-09" db="UniProtKB">
        <authorList>
            <consortium name="Ensembl"/>
        </authorList>
    </citation>
    <scope>IDENTIFICATION</scope>
</reference>
<accession>A0A673CQK3</accession>
<dbReference type="FunFam" id="3.30.70.330:FF:000138">
    <property type="entry name" value="Serine/arginine-rich splicing factor 5 alpha"/>
    <property type="match status" value="1"/>
</dbReference>
<dbReference type="GO" id="GO:0003723">
    <property type="term" value="F:RNA binding"/>
    <property type="evidence" value="ECO:0007669"/>
    <property type="project" value="UniProtKB-UniRule"/>
</dbReference>
<dbReference type="PANTHER" id="PTHR48038:SF3">
    <property type="entry name" value="SPLICING FACTOR, ARGININE_SERINE-RICH 1-RELATED"/>
    <property type="match status" value="1"/>
</dbReference>
<gene>
    <name evidence="6" type="primary">srsf5b</name>
</gene>
<evidence type="ECO:0000256" key="4">
    <source>
        <dbReference type="PROSITE-ProRule" id="PRU00176"/>
    </source>
</evidence>
<evidence type="ECO:0000256" key="3">
    <source>
        <dbReference type="ARBA" id="ARBA00023242"/>
    </source>
</evidence>
<dbReference type="SUPFAM" id="SSF54928">
    <property type="entry name" value="RNA-binding domain, RBD"/>
    <property type="match status" value="1"/>
</dbReference>
<keyword evidence="7" id="KW-1185">Reference proteome</keyword>
<dbReference type="Ensembl" id="ENSSORT00005057863.1">
    <property type="protein sequence ID" value="ENSSORP00005056565.1"/>
    <property type="gene ID" value="ENSSORG00005025160.1"/>
</dbReference>
<name>A0A673CQK3_9TELE</name>
<sequence>MSGCRIFIGRLSPSAREKDVERFFKGYGRIRDIDLKRGFGFVEFDDPRDAEDAVYELDGKELCNERVTIEHARVRLRGGRGRGGKSESRWWWRIDRGFVNLRGFDRYPPSLPPSGVPAHRERERV</sequence>
<dbReference type="PANTHER" id="PTHR48038">
    <property type="entry name" value="RIBONUCLEOPROTEIN RB97D"/>
    <property type="match status" value="1"/>
</dbReference>
<dbReference type="GO" id="GO:0005634">
    <property type="term" value="C:nucleus"/>
    <property type="evidence" value="ECO:0007669"/>
    <property type="project" value="UniProtKB-SubCell"/>
</dbReference>
<dbReference type="Pfam" id="PF00076">
    <property type="entry name" value="RRM_1"/>
    <property type="match status" value="1"/>
</dbReference>
<keyword evidence="3" id="KW-0539">Nucleus</keyword>
<dbReference type="AlphaFoldDB" id="A0A673CQK3"/>
<dbReference type="Gene3D" id="3.30.70.330">
    <property type="match status" value="1"/>
</dbReference>
<reference evidence="6" key="2">
    <citation type="submission" date="2025-08" db="UniProtKB">
        <authorList>
            <consortium name="Ensembl"/>
        </authorList>
    </citation>
    <scope>IDENTIFICATION</scope>
</reference>
<evidence type="ECO:0000313" key="7">
    <source>
        <dbReference type="Proteomes" id="UP000472271"/>
    </source>
</evidence>
<protein>
    <submittedName>
        <fullName evidence="6">Serine/arginine-rich splicing factor 5-like</fullName>
    </submittedName>
</protein>
<dbReference type="CDD" id="cd12595">
    <property type="entry name" value="RRM1_SRSF5"/>
    <property type="match status" value="1"/>
</dbReference>
<dbReference type="InterPro" id="IPR000504">
    <property type="entry name" value="RRM_dom"/>
</dbReference>
<dbReference type="Proteomes" id="UP000472271">
    <property type="component" value="Chromosome 24"/>
</dbReference>